<evidence type="ECO:0000313" key="1">
    <source>
        <dbReference type="EMBL" id="KAL0161962.1"/>
    </source>
</evidence>
<proteinExistence type="predicted"/>
<comment type="caution">
    <text evidence="1">The sequence shown here is derived from an EMBL/GenBank/DDBJ whole genome shotgun (WGS) entry which is preliminary data.</text>
</comment>
<evidence type="ECO:0000313" key="2">
    <source>
        <dbReference type="Proteomes" id="UP001529510"/>
    </source>
</evidence>
<protein>
    <submittedName>
        <fullName evidence="1">Uncharacterized protein</fullName>
    </submittedName>
</protein>
<accession>A0ABD0NJV9</accession>
<organism evidence="1 2">
    <name type="scientific">Cirrhinus mrigala</name>
    <name type="common">Mrigala</name>
    <dbReference type="NCBI Taxonomy" id="683832"/>
    <lineage>
        <taxon>Eukaryota</taxon>
        <taxon>Metazoa</taxon>
        <taxon>Chordata</taxon>
        <taxon>Craniata</taxon>
        <taxon>Vertebrata</taxon>
        <taxon>Euteleostomi</taxon>
        <taxon>Actinopterygii</taxon>
        <taxon>Neopterygii</taxon>
        <taxon>Teleostei</taxon>
        <taxon>Ostariophysi</taxon>
        <taxon>Cypriniformes</taxon>
        <taxon>Cyprinidae</taxon>
        <taxon>Labeoninae</taxon>
        <taxon>Labeonini</taxon>
        <taxon>Cirrhinus</taxon>
    </lineage>
</organism>
<dbReference type="Proteomes" id="UP001529510">
    <property type="component" value="Unassembled WGS sequence"/>
</dbReference>
<feature type="non-terminal residue" evidence="1">
    <location>
        <position position="53"/>
    </location>
</feature>
<keyword evidence="2" id="KW-1185">Reference proteome</keyword>
<gene>
    <name evidence="1" type="ORF">M9458_041358</name>
</gene>
<name>A0ABD0NJV9_CIRMR</name>
<sequence length="53" mass="6075">VNRIPFFSPIQTRGQSEFGFGESHGLTDPLSCYDLDDLDVTWLELVNAEFRQL</sequence>
<dbReference type="AlphaFoldDB" id="A0ABD0NJV9"/>
<dbReference type="EMBL" id="JAMKFB020000021">
    <property type="protein sequence ID" value="KAL0161962.1"/>
    <property type="molecule type" value="Genomic_DNA"/>
</dbReference>
<reference evidence="1 2" key="1">
    <citation type="submission" date="2024-05" db="EMBL/GenBank/DDBJ databases">
        <title>Genome sequencing and assembly of Indian major carp, Cirrhinus mrigala (Hamilton, 1822).</title>
        <authorList>
            <person name="Mohindra V."/>
            <person name="Chowdhury L.M."/>
            <person name="Lal K."/>
            <person name="Jena J.K."/>
        </authorList>
    </citation>
    <scope>NUCLEOTIDE SEQUENCE [LARGE SCALE GENOMIC DNA]</scope>
    <source>
        <strain evidence="1">CM1030</strain>
        <tissue evidence="1">Blood</tissue>
    </source>
</reference>
<feature type="non-terminal residue" evidence="1">
    <location>
        <position position="1"/>
    </location>
</feature>